<sequence length="67" mass="7404">MACSAPKGEKPIIVEWVDYHVLSTMSSRPKRKCKATNPPLSTVGRFGKNHFGKLPKTISAKLPNCHL</sequence>
<evidence type="ECO:0000313" key="1">
    <source>
        <dbReference type="EMBL" id="KAK4024145.1"/>
    </source>
</evidence>
<organism evidence="1 2">
    <name type="scientific">Daphnia magna</name>
    <dbReference type="NCBI Taxonomy" id="35525"/>
    <lineage>
        <taxon>Eukaryota</taxon>
        <taxon>Metazoa</taxon>
        <taxon>Ecdysozoa</taxon>
        <taxon>Arthropoda</taxon>
        <taxon>Crustacea</taxon>
        <taxon>Branchiopoda</taxon>
        <taxon>Diplostraca</taxon>
        <taxon>Cladocera</taxon>
        <taxon>Anomopoda</taxon>
        <taxon>Daphniidae</taxon>
        <taxon>Daphnia</taxon>
    </lineage>
</organism>
<name>A0ABR0AGI3_9CRUS</name>
<dbReference type="EMBL" id="JAOYFB010000037">
    <property type="protein sequence ID" value="KAK4024145.1"/>
    <property type="molecule type" value="Genomic_DNA"/>
</dbReference>
<reference evidence="1 2" key="1">
    <citation type="journal article" date="2023" name="Nucleic Acids Res.">
        <title>The hologenome of Daphnia magna reveals possible DNA methylation and microbiome-mediated evolution of the host genome.</title>
        <authorList>
            <person name="Chaturvedi A."/>
            <person name="Li X."/>
            <person name="Dhandapani V."/>
            <person name="Marshall H."/>
            <person name="Kissane S."/>
            <person name="Cuenca-Cambronero M."/>
            <person name="Asole G."/>
            <person name="Calvet F."/>
            <person name="Ruiz-Romero M."/>
            <person name="Marangio P."/>
            <person name="Guigo R."/>
            <person name="Rago D."/>
            <person name="Mirbahai L."/>
            <person name="Eastwood N."/>
            <person name="Colbourne J.K."/>
            <person name="Zhou J."/>
            <person name="Mallon E."/>
            <person name="Orsini L."/>
        </authorList>
    </citation>
    <scope>NUCLEOTIDE SEQUENCE [LARGE SCALE GENOMIC DNA]</scope>
    <source>
        <strain evidence="1">LRV0_1</strain>
    </source>
</reference>
<keyword evidence="2" id="KW-1185">Reference proteome</keyword>
<evidence type="ECO:0000313" key="2">
    <source>
        <dbReference type="Proteomes" id="UP001234178"/>
    </source>
</evidence>
<gene>
    <name evidence="1" type="ORF">OUZ56_009533</name>
</gene>
<accession>A0ABR0AGI3</accession>
<comment type="caution">
    <text evidence="1">The sequence shown here is derived from an EMBL/GenBank/DDBJ whole genome shotgun (WGS) entry which is preliminary data.</text>
</comment>
<protein>
    <submittedName>
        <fullName evidence="1">Uncharacterized protein</fullName>
    </submittedName>
</protein>
<dbReference type="Proteomes" id="UP001234178">
    <property type="component" value="Unassembled WGS sequence"/>
</dbReference>
<proteinExistence type="predicted"/>